<proteinExistence type="predicted"/>
<gene>
    <name evidence="5" type="ORF">GPECTOR_1g562</name>
</gene>
<accession>A0A150H3J3</accession>
<keyword evidence="1" id="KW-0677">Repeat</keyword>
<evidence type="ECO:0000313" key="5">
    <source>
        <dbReference type="EMBL" id="KXZ56624.1"/>
    </source>
</evidence>
<reference evidence="6" key="1">
    <citation type="journal article" date="2016" name="Nat. Commun.">
        <title>The Gonium pectorale genome demonstrates co-option of cell cycle regulation during the evolution of multicellularity.</title>
        <authorList>
            <person name="Hanschen E.R."/>
            <person name="Marriage T.N."/>
            <person name="Ferris P.J."/>
            <person name="Hamaji T."/>
            <person name="Toyoda A."/>
            <person name="Fujiyama A."/>
            <person name="Neme R."/>
            <person name="Noguchi H."/>
            <person name="Minakuchi Y."/>
            <person name="Suzuki M."/>
            <person name="Kawai-Toyooka H."/>
            <person name="Smith D.R."/>
            <person name="Sparks H."/>
            <person name="Anderson J."/>
            <person name="Bakaric R."/>
            <person name="Luria V."/>
            <person name="Karger A."/>
            <person name="Kirschner M.W."/>
            <person name="Durand P.M."/>
            <person name="Michod R.E."/>
            <person name="Nozaki H."/>
            <person name="Olson B.J."/>
        </authorList>
    </citation>
    <scope>NUCLEOTIDE SEQUENCE [LARGE SCALE GENOMIC DNA]</scope>
    <source>
        <strain evidence="6">NIES-2863</strain>
    </source>
</reference>
<dbReference type="AlphaFoldDB" id="A0A150H3J3"/>
<feature type="transmembrane region" description="Helical" evidence="3">
    <location>
        <begin position="40"/>
        <end position="63"/>
    </location>
</feature>
<sequence>MSGLTLGLLSLDTVELEVLLRSGTPREQKYARRIMPLIANTHSLLVTLLLCNALAMVALPLFLDKLADPVTAVIVSVTAVLLGGEIIPQAICSRYGLAIGARLAPLVRALMWLCSPVSWPVGKLLDVVLGHNQTTLFRRRQLREFVSIHAEDAGMGGALTRDEIKVITGALDLTSKVAYRAMTPLDKVRVERDGGLVVGGEPGAGPAYWRPTAAAAILGGAPAGAALCCLVPGGWCLMAGA</sequence>
<dbReference type="Pfam" id="PF01595">
    <property type="entry name" value="CNNM"/>
    <property type="match status" value="1"/>
</dbReference>
<dbReference type="InterPro" id="IPR002550">
    <property type="entry name" value="CNNM"/>
</dbReference>
<evidence type="ECO:0000259" key="4">
    <source>
        <dbReference type="PROSITE" id="PS51846"/>
    </source>
</evidence>
<name>A0A150H3J3_GONPE</name>
<dbReference type="GO" id="GO:0005737">
    <property type="term" value="C:cytoplasm"/>
    <property type="evidence" value="ECO:0007669"/>
    <property type="project" value="TreeGrafter"/>
</dbReference>
<evidence type="ECO:0000256" key="2">
    <source>
        <dbReference type="PROSITE-ProRule" id="PRU01193"/>
    </source>
</evidence>
<dbReference type="InterPro" id="IPR045095">
    <property type="entry name" value="ACDP"/>
</dbReference>
<evidence type="ECO:0000256" key="3">
    <source>
        <dbReference type="SAM" id="Phobius"/>
    </source>
</evidence>
<dbReference type="GO" id="GO:0016020">
    <property type="term" value="C:membrane"/>
    <property type="evidence" value="ECO:0007669"/>
    <property type="project" value="UniProtKB-UniRule"/>
</dbReference>
<keyword evidence="2 3" id="KW-0812">Transmembrane</keyword>
<dbReference type="PANTHER" id="PTHR12064:SF97">
    <property type="entry name" value="METAL TRANSPORTER CNNM-5"/>
    <property type="match status" value="1"/>
</dbReference>
<feature type="transmembrane region" description="Helical" evidence="3">
    <location>
        <begin position="70"/>
        <end position="87"/>
    </location>
</feature>
<dbReference type="GO" id="GO:0030026">
    <property type="term" value="P:intracellular manganese ion homeostasis"/>
    <property type="evidence" value="ECO:0007669"/>
    <property type="project" value="TreeGrafter"/>
</dbReference>
<keyword evidence="2 3" id="KW-1133">Transmembrane helix</keyword>
<organism evidence="5 6">
    <name type="scientific">Gonium pectorale</name>
    <name type="common">Green alga</name>
    <dbReference type="NCBI Taxonomy" id="33097"/>
    <lineage>
        <taxon>Eukaryota</taxon>
        <taxon>Viridiplantae</taxon>
        <taxon>Chlorophyta</taxon>
        <taxon>core chlorophytes</taxon>
        <taxon>Chlorophyceae</taxon>
        <taxon>CS clade</taxon>
        <taxon>Chlamydomonadales</taxon>
        <taxon>Volvocaceae</taxon>
        <taxon>Gonium</taxon>
    </lineage>
</organism>
<feature type="domain" description="CNNM transmembrane" evidence="4">
    <location>
        <begin position="1"/>
        <end position="163"/>
    </location>
</feature>
<dbReference type="STRING" id="33097.A0A150H3J3"/>
<dbReference type="Proteomes" id="UP000075714">
    <property type="component" value="Unassembled WGS sequence"/>
</dbReference>
<dbReference type="OrthoDB" id="5353557at2759"/>
<comment type="caution">
    <text evidence="5">The sequence shown here is derived from an EMBL/GenBank/DDBJ whole genome shotgun (WGS) entry which is preliminary data.</text>
</comment>
<evidence type="ECO:0000256" key="1">
    <source>
        <dbReference type="ARBA" id="ARBA00022737"/>
    </source>
</evidence>
<protein>
    <recommendedName>
        <fullName evidence="4">CNNM transmembrane domain-containing protein</fullName>
    </recommendedName>
</protein>
<dbReference type="PROSITE" id="PS51846">
    <property type="entry name" value="CNNM"/>
    <property type="match status" value="1"/>
</dbReference>
<evidence type="ECO:0000313" key="6">
    <source>
        <dbReference type="Proteomes" id="UP000075714"/>
    </source>
</evidence>
<dbReference type="EMBL" id="LSYV01000002">
    <property type="protein sequence ID" value="KXZ56624.1"/>
    <property type="molecule type" value="Genomic_DNA"/>
</dbReference>
<keyword evidence="2 3" id="KW-0472">Membrane</keyword>
<dbReference type="GO" id="GO:0010960">
    <property type="term" value="P:magnesium ion homeostasis"/>
    <property type="evidence" value="ECO:0007669"/>
    <property type="project" value="InterPro"/>
</dbReference>
<dbReference type="PANTHER" id="PTHR12064">
    <property type="entry name" value="METAL TRANSPORTER CNNM"/>
    <property type="match status" value="1"/>
</dbReference>
<keyword evidence="6" id="KW-1185">Reference proteome</keyword>